<organism evidence="2 3">
    <name type="scientific">Salinadaptatus halalkaliphilus</name>
    <dbReference type="NCBI Taxonomy" id="2419781"/>
    <lineage>
        <taxon>Archaea</taxon>
        <taxon>Methanobacteriati</taxon>
        <taxon>Methanobacteriota</taxon>
        <taxon>Stenosarchaea group</taxon>
        <taxon>Halobacteria</taxon>
        <taxon>Halobacteriales</taxon>
        <taxon>Natrialbaceae</taxon>
        <taxon>Salinadaptatus</taxon>
    </lineage>
</organism>
<keyword evidence="3" id="KW-1185">Reference proteome</keyword>
<dbReference type="Proteomes" id="UP000318864">
    <property type="component" value="Unassembled WGS sequence"/>
</dbReference>
<dbReference type="OrthoDB" id="200004at2157"/>
<keyword evidence="1" id="KW-0472">Membrane</keyword>
<dbReference type="AlphaFoldDB" id="A0A4V3VLH6"/>
<gene>
    <name evidence="2" type="ORF">D8Y22_05925</name>
</gene>
<reference evidence="2 3" key="1">
    <citation type="submission" date="2018-10" db="EMBL/GenBank/DDBJ databases">
        <title>Natronolimnobius sp. XQ-INN 246 isolated from Inner Mongolia Autonomous Region of China.</title>
        <authorList>
            <person name="Xue Q."/>
        </authorList>
    </citation>
    <scope>NUCLEOTIDE SEQUENCE [LARGE SCALE GENOMIC DNA]</scope>
    <source>
        <strain evidence="2 3">XQ-INN 246</strain>
    </source>
</reference>
<proteinExistence type="predicted"/>
<sequence length="75" mass="7814">MKPAYFCSRCTEEIPRDAEACPHCGYDPQSIAWRVGVGLLIFGGALAVVSPPIGIFGVFVGIVAVGGSYLVSPAE</sequence>
<accession>A0A4V3VLH6</accession>
<evidence type="ECO:0000256" key="1">
    <source>
        <dbReference type="SAM" id="Phobius"/>
    </source>
</evidence>
<evidence type="ECO:0000313" key="3">
    <source>
        <dbReference type="Proteomes" id="UP000318864"/>
    </source>
</evidence>
<name>A0A4V3VLH6_9EURY</name>
<feature type="transmembrane region" description="Helical" evidence="1">
    <location>
        <begin position="55"/>
        <end position="72"/>
    </location>
</feature>
<dbReference type="RefSeq" id="WP_141463781.1">
    <property type="nucleotide sequence ID" value="NZ_RBZW01000016.1"/>
</dbReference>
<dbReference type="EMBL" id="RBZW01000016">
    <property type="protein sequence ID" value="THE65707.1"/>
    <property type="molecule type" value="Genomic_DNA"/>
</dbReference>
<feature type="transmembrane region" description="Helical" evidence="1">
    <location>
        <begin position="31"/>
        <end position="49"/>
    </location>
</feature>
<keyword evidence="1" id="KW-0812">Transmembrane</keyword>
<evidence type="ECO:0008006" key="4">
    <source>
        <dbReference type="Google" id="ProtNLM"/>
    </source>
</evidence>
<comment type="caution">
    <text evidence="2">The sequence shown here is derived from an EMBL/GenBank/DDBJ whole genome shotgun (WGS) entry which is preliminary data.</text>
</comment>
<protein>
    <recommendedName>
        <fullName evidence="4">Zinc ribbon domain-containing protein</fullName>
    </recommendedName>
</protein>
<keyword evidence="1" id="KW-1133">Transmembrane helix</keyword>
<evidence type="ECO:0000313" key="2">
    <source>
        <dbReference type="EMBL" id="THE65707.1"/>
    </source>
</evidence>